<dbReference type="InterPro" id="IPR046947">
    <property type="entry name" value="LytR-like"/>
</dbReference>
<dbReference type="Gene3D" id="2.40.50.1020">
    <property type="entry name" value="LytTr DNA-binding domain"/>
    <property type="match status" value="1"/>
</dbReference>
<dbReference type="EMBL" id="JACWZZ010000001">
    <property type="protein sequence ID" value="MBD2714330.1"/>
    <property type="molecule type" value="Genomic_DNA"/>
</dbReference>
<dbReference type="InterPro" id="IPR011006">
    <property type="entry name" value="CheY-like_superfamily"/>
</dbReference>
<accession>A0ABR8JC40</accession>
<keyword evidence="1" id="KW-0597">Phosphoprotein</keyword>
<dbReference type="PROSITE" id="PS50930">
    <property type="entry name" value="HTH_LYTTR"/>
    <property type="match status" value="1"/>
</dbReference>
<organism evidence="4 5">
    <name type="scientific">Hymenobacter duratus</name>
    <dbReference type="NCBI Taxonomy" id="2771356"/>
    <lineage>
        <taxon>Bacteria</taxon>
        <taxon>Pseudomonadati</taxon>
        <taxon>Bacteroidota</taxon>
        <taxon>Cytophagia</taxon>
        <taxon>Cytophagales</taxon>
        <taxon>Hymenobacteraceae</taxon>
        <taxon>Hymenobacter</taxon>
    </lineage>
</organism>
<keyword evidence="5" id="KW-1185">Reference proteome</keyword>
<evidence type="ECO:0000313" key="4">
    <source>
        <dbReference type="EMBL" id="MBD2714330.1"/>
    </source>
</evidence>
<dbReference type="Proteomes" id="UP000642468">
    <property type="component" value="Unassembled WGS sequence"/>
</dbReference>
<name>A0ABR8JC40_9BACT</name>
<evidence type="ECO:0000313" key="5">
    <source>
        <dbReference type="Proteomes" id="UP000642468"/>
    </source>
</evidence>
<dbReference type="InterPro" id="IPR007492">
    <property type="entry name" value="LytTR_DNA-bd_dom"/>
</dbReference>
<reference evidence="4 5" key="1">
    <citation type="submission" date="2020-09" db="EMBL/GenBank/DDBJ databases">
        <authorList>
            <person name="Kim M.K."/>
        </authorList>
    </citation>
    <scope>NUCLEOTIDE SEQUENCE [LARGE SCALE GENOMIC DNA]</scope>
    <source>
        <strain evidence="4 5">BT646</strain>
    </source>
</reference>
<dbReference type="PANTHER" id="PTHR37299">
    <property type="entry name" value="TRANSCRIPTIONAL REGULATOR-RELATED"/>
    <property type="match status" value="1"/>
</dbReference>
<sequence length="258" mass="29066">MEQLLPAATRRPLTCVLVDDEHLALDVLAEYCAQVPFLELKGRFHDALAAVAFLQDHPVDVVFLDIHMPRLTGLQLAQLLPAPGPRIIFTTAHANYAVQSYELPALDYLLKPISFERFVQAAHRARAALGQPAAAATATATATPPETAPEGADEALFVRHDNRLRRVPVADILYVEGQKEYLMLYTANGKILTLQSFRRLEELLPPGRFARIHRSYLISLRHLEYVERGRVQVQGTMLPIGETYREPFLELLRYHGRL</sequence>
<dbReference type="PANTHER" id="PTHR37299:SF1">
    <property type="entry name" value="STAGE 0 SPORULATION PROTEIN A HOMOLOG"/>
    <property type="match status" value="1"/>
</dbReference>
<dbReference type="SMART" id="SM00850">
    <property type="entry name" value="LytTR"/>
    <property type="match status" value="1"/>
</dbReference>
<gene>
    <name evidence="4" type="ORF">IC231_04710</name>
</gene>
<feature type="modified residue" description="4-aspartylphosphate" evidence="1">
    <location>
        <position position="65"/>
    </location>
</feature>
<dbReference type="Pfam" id="PF04397">
    <property type="entry name" value="LytTR"/>
    <property type="match status" value="1"/>
</dbReference>
<evidence type="ECO:0000259" key="3">
    <source>
        <dbReference type="PROSITE" id="PS50930"/>
    </source>
</evidence>
<feature type="domain" description="Response regulatory" evidence="2">
    <location>
        <begin position="14"/>
        <end position="126"/>
    </location>
</feature>
<proteinExistence type="predicted"/>
<dbReference type="SMART" id="SM00448">
    <property type="entry name" value="REC"/>
    <property type="match status" value="1"/>
</dbReference>
<dbReference type="SUPFAM" id="SSF52172">
    <property type="entry name" value="CheY-like"/>
    <property type="match status" value="1"/>
</dbReference>
<dbReference type="RefSeq" id="WP_190783420.1">
    <property type="nucleotide sequence ID" value="NZ_JACWZZ010000001.1"/>
</dbReference>
<evidence type="ECO:0000259" key="2">
    <source>
        <dbReference type="PROSITE" id="PS50110"/>
    </source>
</evidence>
<dbReference type="Pfam" id="PF00072">
    <property type="entry name" value="Response_reg"/>
    <property type="match status" value="1"/>
</dbReference>
<evidence type="ECO:0000256" key="1">
    <source>
        <dbReference type="PROSITE-ProRule" id="PRU00169"/>
    </source>
</evidence>
<dbReference type="InterPro" id="IPR001789">
    <property type="entry name" value="Sig_transdc_resp-reg_receiver"/>
</dbReference>
<comment type="caution">
    <text evidence="4">The sequence shown here is derived from an EMBL/GenBank/DDBJ whole genome shotgun (WGS) entry which is preliminary data.</text>
</comment>
<dbReference type="Gene3D" id="3.40.50.2300">
    <property type="match status" value="1"/>
</dbReference>
<protein>
    <submittedName>
        <fullName evidence="4">Response regulator transcription factor</fullName>
    </submittedName>
</protein>
<feature type="domain" description="HTH LytTR-type" evidence="3">
    <location>
        <begin position="156"/>
        <end position="228"/>
    </location>
</feature>
<dbReference type="PROSITE" id="PS50110">
    <property type="entry name" value="RESPONSE_REGULATORY"/>
    <property type="match status" value="1"/>
</dbReference>